<comment type="caution">
    <text evidence="2">The sequence shown here is derived from an EMBL/GenBank/DDBJ whole genome shotgun (WGS) entry which is preliminary data.</text>
</comment>
<dbReference type="RefSeq" id="WP_011805129.1">
    <property type="nucleotide sequence ID" value="NZ_JAMXAX010000145.1"/>
</dbReference>
<evidence type="ECO:0000313" key="2">
    <source>
        <dbReference type="EMBL" id="MFC3934842.1"/>
    </source>
</evidence>
<protein>
    <submittedName>
        <fullName evidence="2">VWA domain-containing protein</fullName>
    </submittedName>
</protein>
<organism evidence="2 3">
    <name type="scientific">Acidovorax facilis</name>
    <dbReference type="NCBI Taxonomy" id="12917"/>
    <lineage>
        <taxon>Bacteria</taxon>
        <taxon>Pseudomonadati</taxon>
        <taxon>Pseudomonadota</taxon>
        <taxon>Betaproteobacteria</taxon>
        <taxon>Burkholderiales</taxon>
        <taxon>Comamonadaceae</taxon>
        <taxon>Acidovorax</taxon>
    </lineage>
</organism>
<reference evidence="3" key="1">
    <citation type="journal article" date="2019" name="Int. J. Syst. Evol. Microbiol.">
        <title>The Global Catalogue of Microorganisms (GCM) 10K type strain sequencing project: providing services to taxonomists for standard genome sequencing and annotation.</title>
        <authorList>
            <consortium name="The Broad Institute Genomics Platform"/>
            <consortium name="The Broad Institute Genome Sequencing Center for Infectious Disease"/>
            <person name="Wu L."/>
            <person name="Ma J."/>
        </authorList>
    </citation>
    <scope>NUCLEOTIDE SEQUENCE [LARGE SCALE GENOMIC DNA]</scope>
    <source>
        <strain evidence="3">CCUG 2113</strain>
    </source>
</reference>
<proteinExistence type="predicted"/>
<dbReference type="SUPFAM" id="SSF53300">
    <property type="entry name" value="vWA-like"/>
    <property type="match status" value="1"/>
</dbReference>
<accession>A0ABV8D8Y2</accession>
<evidence type="ECO:0000259" key="1">
    <source>
        <dbReference type="PROSITE" id="PS50234"/>
    </source>
</evidence>
<keyword evidence="3" id="KW-1185">Reference proteome</keyword>
<feature type="domain" description="VWFA" evidence="1">
    <location>
        <begin position="49"/>
        <end position="265"/>
    </location>
</feature>
<dbReference type="InterPro" id="IPR002035">
    <property type="entry name" value="VWF_A"/>
</dbReference>
<dbReference type="PROSITE" id="PS50234">
    <property type="entry name" value="VWFA"/>
    <property type="match status" value="1"/>
</dbReference>
<dbReference type="InterPro" id="IPR036465">
    <property type="entry name" value="vWFA_dom_sf"/>
</dbReference>
<dbReference type="Proteomes" id="UP001595693">
    <property type="component" value="Unassembled WGS sequence"/>
</dbReference>
<evidence type="ECO:0000313" key="3">
    <source>
        <dbReference type="Proteomes" id="UP001595693"/>
    </source>
</evidence>
<gene>
    <name evidence="2" type="ORF">ACFOW3_09400</name>
</gene>
<name>A0ABV8D8Y2_9BURK</name>
<sequence length="280" mass="31548">MIGNRLLDQSLRFKESTINGKLTLNLEKSASVLRLALDKAGVVANVKAETAAIIDVSGSFEHEHEEGTTSLLLERLVPYCVVLDPDRKMDVFTFSSGEPSAHYVGSVTPEDAQGYVTRNIVERVPGWNGGTTYSFVIERALEHFGWKECEEAHQTPQGKGFLWRLFNSPTHEHGHGTPHTHEKKRSLVLFITDGENEKNDEDRTTRVLEESQRRGDQVYFLFIGACEDRNVKFEFVKTIASRFRNTGLVVIRDLEAFVAQSDEELNAALLGPELLEWLKS</sequence>
<dbReference type="Gene3D" id="3.40.50.410">
    <property type="entry name" value="von Willebrand factor, type A domain"/>
    <property type="match status" value="1"/>
</dbReference>
<dbReference type="EMBL" id="JBHSAJ010000025">
    <property type="protein sequence ID" value="MFC3934842.1"/>
    <property type="molecule type" value="Genomic_DNA"/>
</dbReference>